<dbReference type="GO" id="GO:0016787">
    <property type="term" value="F:hydrolase activity"/>
    <property type="evidence" value="ECO:0007669"/>
    <property type="project" value="UniProtKB-KW"/>
</dbReference>
<dbReference type="InterPro" id="IPR026444">
    <property type="entry name" value="Secre_tail"/>
</dbReference>
<keyword evidence="9" id="KW-1185">Reference proteome</keyword>
<dbReference type="CDD" id="cd00063">
    <property type="entry name" value="FN3"/>
    <property type="match status" value="1"/>
</dbReference>
<protein>
    <submittedName>
        <fullName evidence="8">Putative secreted protein (Por secretion system target)</fullName>
    </submittedName>
</protein>
<dbReference type="PROSITE" id="PS51841">
    <property type="entry name" value="LTD"/>
    <property type="match status" value="1"/>
</dbReference>
<comment type="similarity">
    <text evidence="1">Belongs to the EndA/NucM nuclease family.</text>
</comment>
<dbReference type="SUPFAM" id="SSF54060">
    <property type="entry name" value="His-Me finger endonucleases"/>
    <property type="match status" value="1"/>
</dbReference>
<keyword evidence="2" id="KW-0540">Nuclease</keyword>
<evidence type="ECO:0000256" key="4">
    <source>
        <dbReference type="ARBA" id="ARBA00022801"/>
    </source>
</evidence>
<dbReference type="Proteomes" id="UP000248703">
    <property type="component" value="Unassembled WGS sequence"/>
</dbReference>
<dbReference type="Gene3D" id="2.60.40.10">
    <property type="entry name" value="Immunoglobulins"/>
    <property type="match status" value="1"/>
</dbReference>
<dbReference type="Pfam" id="PF00041">
    <property type="entry name" value="fn3"/>
    <property type="match status" value="1"/>
</dbReference>
<evidence type="ECO:0000256" key="1">
    <source>
        <dbReference type="ARBA" id="ARBA00006429"/>
    </source>
</evidence>
<feature type="domain" description="Fibronectin type-III" evidence="6">
    <location>
        <begin position="292"/>
        <end position="379"/>
    </location>
</feature>
<gene>
    <name evidence="8" type="ORF">LY08_00651</name>
</gene>
<feature type="domain" description="LTD" evidence="7">
    <location>
        <begin position="374"/>
        <end position="529"/>
    </location>
</feature>
<evidence type="ECO:0000259" key="7">
    <source>
        <dbReference type="PROSITE" id="PS51841"/>
    </source>
</evidence>
<feature type="chain" id="PRO_5016420244" evidence="5">
    <location>
        <begin position="19"/>
        <end position="623"/>
    </location>
</feature>
<dbReference type="PANTHER" id="PTHR33607">
    <property type="entry name" value="ENDONUCLEASE-1"/>
    <property type="match status" value="1"/>
</dbReference>
<dbReference type="InterPro" id="IPR001322">
    <property type="entry name" value="Lamin_tail_dom"/>
</dbReference>
<reference evidence="8 9" key="1">
    <citation type="submission" date="2018-06" db="EMBL/GenBank/DDBJ databases">
        <title>Genomic Encyclopedia of Archaeal and Bacterial Type Strains, Phase II (KMG-II): from individual species to whole genera.</title>
        <authorList>
            <person name="Goeker M."/>
        </authorList>
    </citation>
    <scope>NUCLEOTIDE SEQUENCE [LARGE SCALE GENOMIC DNA]</scope>
    <source>
        <strain evidence="8 9">DSM 24464</strain>
    </source>
</reference>
<dbReference type="EMBL" id="QLLO01000002">
    <property type="protein sequence ID" value="RAJ16875.1"/>
    <property type="molecule type" value="Genomic_DNA"/>
</dbReference>
<dbReference type="InterPro" id="IPR003961">
    <property type="entry name" value="FN3_dom"/>
</dbReference>
<dbReference type="InterPro" id="IPR013783">
    <property type="entry name" value="Ig-like_fold"/>
</dbReference>
<dbReference type="Pfam" id="PF04231">
    <property type="entry name" value="Endonuclease_1"/>
    <property type="match status" value="1"/>
</dbReference>
<dbReference type="InterPro" id="IPR007346">
    <property type="entry name" value="Endonuclease-I"/>
</dbReference>
<sequence>MKHIYFLITVLISTFALAQVPANYYSSATGTEYTLKTQLKAIIDDTNDGLSPEYTSTDPGYGALYNTYLTSDVDLYYENNGSMLDMYTENPIGADIHEYFYDSDPSQQDMGTGGTAEGQFYNREHIIPQSTFGSASPMRSDAHFVVPTDKYINGQRGSFPFGVVATPSPEPYSNGSKRGSSAVTGYSGTVFEPIDEFKGDIARMHFYFATRYESTVASYNYDMFNNTSDQVFTDAFLNLLLTWHNNDPVSQREIDRNNAIFAIQNNRNPFIDHPEYVNAIWNPSADSQPPSIPTNLVASNPTATTVDLAWTASTDNIAVTAYDVYIGGAFYVSTNSNATTFTVSGLTPETTYNFTILAKDAAGNMSSLSTSASETTLAGSSSSSDLFLSEYMEGSSNNKALEIANFTGADITDLTIYELRISSNGNANWIETYNFPNGASITNNEVYVIGHGSLAVCTGAVDNSNSTITGFNGNDAIGLFKNGTLIDILGTLGDNSTYAQNTTLVRKSTVAGGNTVFDLNEWDSYSTDTCNDLGQHTQSTLSTNEVSLNEFKIYPNPIKGNLLTIENTQNTRFEIYNILGKKILTGTITPNNNKVSVSSLSNGVYILKLNNNNGSITKKLIKE</sequence>
<dbReference type="InterPro" id="IPR044925">
    <property type="entry name" value="His-Me_finger_sf"/>
</dbReference>
<organism evidence="8 9">
    <name type="scientific">Olleya aquimaris</name>
    <dbReference type="NCBI Taxonomy" id="639310"/>
    <lineage>
        <taxon>Bacteria</taxon>
        <taxon>Pseudomonadati</taxon>
        <taxon>Bacteroidota</taxon>
        <taxon>Flavobacteriia</taxon>
        <taxon>Flavobacteriales</taxon>
        <taxon>Flavobacteriaceae</taxon>
    </lineage>
</organism>
<dbReference type="Pfam" id="PF18962">
    <property type="entry name" value="Por_Secre_tail"/>
    <property type="match status" value="1"/>
</dbReference>
<accession>A0A327RL29</accession>
<evidence type="ECO:0000256" key="2">
    <source>
        <dbReference type="ARBA" id="ARBA00022722"/>
    </source>
</evidence>
<dbReference type="GO" id="GO:0004518">
    <property type="term" value="F:nuclease activity"/>
    <property type="evidence" value="ECO:0007669"/>
    <property type="project" value="UniProtKB-KW"/>
</dbReference>
<proteinExistence type="inferred from homology"/>
<dbReference type="AlphaFoldDB" id="A0A327RL29"/>
<evidence type="ECO:0000313" key="9">
    <source>
        <dbReference type="Proteomes" id="UP000248703"/>
    </source>
</evidence>
<keyword evidence="4" id="KW-0378">Hydrolase</keyword>
<dbReference type="SUPFAM" id="SSF49265">
    <property type="entry name" value="Fibronectin type III"/>
    <property type="match status" value="1"/>
</dbReference>
<dbReference type="NCBIfam" id="TIGR04183">
    <property type="entry name" value="Por_Secre_tail"/>
    <property type="match status" value="1"/>
</dbReference>
<evidence type="ECO:0000256" key="3">
    <source>
        <dbReference type="ARBA" id="ARBA00022729"/>
    </source>
</evidence>
<evidence type="ECO:0000313" key="8">
    <source>
        <dbReference type="EMBL" id="RAJ16875.1"/>
    </source>
</evidence>
<comment type="caution">
    <text evidence="8">The sequence shown here is derived from an EMBL/GenBank/DDBJ whole genome shotgun (WGS) entry which is preliminary data.</text>
</comment>
<dbReference type="PANTHER" id="PTHR33607:SF2">
    <property type="entry name" value="ENDONUCLEASE-1"/>
    <property type="match status" value="1"/>
</dbReference>
<feature type="signal peptide" evidence="5">
    <location>
        <begin position="1"/>
        <end position="18"/>
    </location>
</feature>
<evidence type="ECO:0000259" key="6">
    <source>
        <dbReference type="PROSITE" id="PS50853"/>
    </source>
</evidence>
<dbReference type="Pfam" id="PF00932">
    <property type="entry name" value="LTD"/>
    <property type="match status" value="1"/>
</dbReference>
<dbReference type="InterPro" id="IPR036116">
    <property type="entry name" value="FN3_sf"/>
</dbReference>
<keyword evidence="3 5" id="KW-0732">Signal</keyword>
<dbReference type="OrthoDB" id="5485925at2"/>
<dbReference type="RefSeq" id="WP_111659002.1">
    <property type="nucleotide sequence ID" value="NZ_QLLO01000002.1"/>
</dbReference>
<evidence type="ECO:0000256" key="5">
    <source>
        <dbReference type="SAM" id="SignalP"/>
    </source>
</evidence>
<dbReference type="SMART" id="SM00060">
    <property type="entry name" value="FN3"/>
    <property type="match status" value="1"/>
</dbReference>
<dbReference type="PROSITE" id="PS50853">
    <property type="entry name" value="FN3"/>
    <property type="match status" value="1"/>
</dbReference>
<name>A0A327RL29_9FLAO</name>